<name>A0AA41R4T6_9BACT</name>
<dbReference type="SUPFAM" id="SSF53335">
    <property type="entry name" value="S-adenosyl-L-methionine-dependent methyltransferases"/>
    <property type="match status" value="1"/>
</dbReference>
<dbReference type="Pfam" id="PF13649">
    <property type="entry name" value="Methyltransf_25"/>
    <property type="match status" value="1"/>
</dbReference>
<dbReference type="RefSeq" id="WP_246910215.1">
    <property type="nucleotide sequence ID" value="NZ_JALJRB010000016.1"/>
</dbReference>
<keyword evidence="3" id="KW-1185">Reference proteome</keyword>
<comment type="caution">
    <text evidence="2">The sequence shown here is derived from an EMBL/GenBank/DDBJ whole genome shotgun (WGS) entry which is preliminary data.</text>
</comment>
<accession>A0AA41R4T6</accession>
<gene>
    <name evidence="2" type="ORF">MRX98_13870</name>
</gene>
<dbReference type="Gene3D" id="3.40.50.150">
    <property type="entry name" value="Vaccinia Virus protein VP39"/>
    <property type="match status" value="1"/>
</dbReference>
<evidence type="ECO:0000259" key="1">
    <source>
        <dbReference type="Pfam" id="PF13649"/>
    </source>
</evidence>
<sequence length="419" mass="47760">MAEKTAYTQAAVSGKYDKSSGLLGKYDNVRRFWEDQLTGIFLRPSLNDLVQRKSERMERLRILDIGCGNGDGYDLIMDVNSKDAGIFEYITAAITDDRLQTYVGLDINEELLQQAQAGYGQNPKVQFVQADLSNGLPDATLEAPPFDLYFSSYGTFSHFDTEQTVRLMADVCRHASDGALFVGDWLGRYAYEWQDLWHHPVDQEYWMNYRISYIYPEAERDRHDVATFPLRLLCADEILSMAQAAGKAAGCTLRPVKLFDRSVLIGRHMDTGDYNRHCPKMRYAVNSLFEGYTRTDLESVRVNYVPRPGFDALNHHFEMFFMAVNTLVDYTIALLAHHDPGQGVVGNVPEIQPYYPEPLKETMQAMRRVIEGVGWLQWGDVRANVIEPHLGYCLRKLEMELQQGMGTGHSLCGIFEIKK</sequence>
<dbReference type="CDD" id="cd02440">
    <property type="entry name" value="AdoMet_MTases"/>
    <property type="match status" value="1"/>
</dbReference>
<feature type="domain" description="Methyltransferase" evidence="1">
    <location>
        <begin position="100"/>
        <end position="176"/>
    </location>
</feature>
<dbReference type="AlphaFoldDB" id="A0AA41R4T6"/>
<dbReference type="Proteomes" id="UP001165427">
    <property type="component" value="Unassembled WGS sequence"/>
</dbReference>
<organism evidence="2 3">
    <name type="scientific">Desulfatitalea alkaliphila</name>
    <dbReference type="NCBI Taxonomy" id="2929485"/>
    <lineage>
        <taxon>Bacteria</taxon>
        <taxon>Pseudomonadati</taxon>
        <taxon>Thermodesulfobacteriota</taxon>
        <taxon>Desulfobacteria</taxon>
        <taxon>Desulfobacterales</taxon>
        <taxon>Desulfosarcinaceae</taxon>
        <taxon>Desulfatitalea</taxon>
    </lineage>
</organism>
<dbReference type="EMBL" id="JALJRB010000016">
    <property type="protein sequence ID" value="MCJ8501666.1"/>
    <property type="molecule type" value="Genomic_DNA"/>
</dbReference>
<keyword evidence="2" id="KW-0808">Transferase</keyword>
<dbReference type="InterPro" id="IPR029063">
    <property type="entry name" value="SAM-dependent_MTases_sf"/>
</dbReference>
<keyword evidence="2" id="KW-0489">Methyltransferase</keyword>
<evidence type="ECO:0000313" key="2">
    <source>
        <dbReference type="EMBL" id="MCJ8501666.1"/>
    </source>
</evidence>
<protein>
    <submittedName>
        <fullName evidence="2">Class I SAM-dependent methyltransferase</fullName>
    </submittedName>
</protein>
<reference evidence="2" key="1">
    <citation type="submission" date="2022-04" db="EMBL/GenBank/DDBJ databases">
        <title>Desulfatitalea alkaliphila sp. nov., a novel anaerobic sulfate-reducing bacterium isolated from terrestrial mud volcano, Taman Peninsula, Russia.</title>
        <authorList>
            <person name="Khomyakova M.A."/>
            <person name="Merkel A.Y."/>
            <person name="Slobodkin A.I."/>
        </authorList>
    </citation>
    <scope>NUCLEOTIDE SEQUENCE</scope>
    <source>
        <strain evidence="2">M08but</strain>
    </source>
</reference>
<dbReference type="InterPro" id="IPR041698">
    <property type="entry name" value="Methyltransf_25"/>
</dbReference>
<dbReference type="GO" id="GO:0032259">
    <property type="term" value="P:methylation"/>
    <property type="evidence" value="ECO:0007669"/>
    <property type="project" value="UniProtKB-KW"/>
</dbReference>
<dbReference type="GO" id="GO:0008168">
    <property type="term" value="F:methyltransferase activity"/>
    <property type="evidence" value="ECO:0007669"/>
    <property type="project" value="UniProtKB-KW"/>
</dbReference>
<evidence type="ECO:0000313" key="3">
    <source>
        <dbReference type="Proteomes" id="UP001165427"/>
    </source>
</evidence>
<proteinExistence type="predicted"/>